<comment type="caution">
    <text evidence="1">The sequence shown here is derived from an EMBL/GenBank/DDBJ whole genome shotgun (WGS) entry which is preliminary data.</text>
</comment>
<reference evidence="1 2" key="1">
    <citation type="submission" date="2019-09" db="EMBL/GenBank/DDBJ databases">
        <title>Pimelobacter sp. isolated from Paulinella.</title>
        <authorList>
            <person name="Jeong S.E."/>
        </authorList>
    </citation>
    <scope>NUCLEOTIDE SEQUENCE [LARGE SCALE GENOMIC DNA]</scope>
    <source>
        <strain evidence="1 2">Pch-N</strain>
    </source>
</reference>
<dbReference type="EMBL" id="WBVM01000007">
    <property type="protein sequence ID" value="KAB2806925.1"/>
    <property type="molecule type" value="Genomic_DNA"/>
</dbReference>
<protein>
    <submittedName>
        <fullName evidence="1">Uncharacterized protein</fullName>
    </submittedName>
</protein>
<dbReference type="Proteomes" id="UP000449906">
    <property type="component" value="Unassembled WGS sequence"/>
</dbReference>
<accession>A0A7J5DQG8</accession>
<name>A0A7J5DQG8_NOCSI</name>
<gene>
    <name evidence="1" type="ORF">F9L07_28225</name>
</gene>
<dbReference type="RefSeq" id="WP_151583236.1">
    <property type="nucleotide sequence ID" value="NZ_WBVM01000007.1"/>
</dbReference>
<dbReference type="AlphaFoldDB" id="A0A7J5DQG8"/>
<organism evidence="1 2">
    <name type="scientific">Nocardioides simplex</name>
    <name type="common">Arthrobacter simplex</name>
    <dbReference type="NCBI Taxonomy" id="2045"/>
    <lineage>
        <taxon>Bacteria</taxon>
        <taxon>Bacillati</taxon>
        <taxon>Actinomycetota</taxon>
        <taxon>Actinomycetes</taxon>
        <taxon>Propionibacteriales</taxon>
        <taxon>Nocardioidaceae</taxon>
        <taxon>Pimelobacter</taxon>
    </lineage>
</organism>
<evidence type="ECO:0000313" key="2">
    <source>
        <dbReference type="Proteomes" id="UP000449906"/>
    </source>
</evidence>
<evidence type="ECO:0000313" key="1">
    <source>
        <dbReference type="EMBL" id="KAB2806925.1"/>
    </source>
</evidence>
<sequence length="143" mass="16963">MPNPSGDTTGLTYSQVQKVEWFRQNLARRGDLTKRQRRDQVADYISRLRGTTTLAERAEQVRIEDERSRHLRRYDSEVRKGRAKPPVVVLAPDCPPRYTLVCIGCDQTIHLHRPERVVPLCVRCKDQREQVKIEQRRRRWDDE</sequence>
<proteinExistence type="predicted"/>